<name>A0A9R1C757_9BACT</name>
<protein>
    <submittedName>
        <fullName evidence="3">Uncharacterized protein</fullName>
    </submittedName>
</protein>
<keyword evidence="4" id="KW-1185">Reference proteome</keyword>
<dbReference type="AlphaFoldDB" id="A0A9R1C757"/>
<feature type="region of interest" description="Disordered" evidence="1">
    <location>
        <begin position="22"/>
        <end position="53"/>
    </location>
</feature>
<dbReference type="Proteomes" id="UP000825483">
    <property type="component" value="Unassembled WGS sequence"/>
</dbReference>
<sequence length="175" mass="19093">MKVRLTKVLALSLMLFAATGTQAQSTTDVDGITSATQQTASRQPRSHGPRMTVDSLNTYMTANLNLTSTQLEKVKALNAEYSDIIEGPKPPRGHHGGGQGNGRPAGPPPERNANEGASSADTTSRRNPFAMMATRQQSYDTALRAILDDSQYAAYEKVKPAFASQRRRRMPMRKE</sequence>
<evidence type="ECO:0000256" key="2">
    <source>
        <dbReference type="SAM" id="SignalP"/>
    </source>
</evidence>
<feature type="signal peptide" evidence="2">
    <location>
        <begin position="1"/>
        <end position="23"/>
    </location>
</feature>
<gene>
    <name evidence="3" type="ORF">PRLR5076_01180</name>
</gene>
<feature type="compositionally biased region" description="Polar residues" evidence="1">
    <location>
        <begin position="115"/>
        <end position="126"/>
    </location>
</feature>
<keyword evidence="2" id="KW-0732">Signal</keyword>
<feature type="chain" id="PRO_5040256637" evidence="2">
    <location>
        <begin position="24"/>
        <end position="175"/>
    </location>
</feature>
<feature type="region of interest" description="Disordered" evidence="1">
    <location>
        <begin position="82"/>
        <end position="133"/>
    </location>
</feature>
<accession>A0A9R1C757</accession>
<organism evidence="3 4">
    <name type="scientific">Prevotella lacticifex</name>
    <dbReference type="NCBI Taxonomy" id="2854755"/>
    <lineage>
        <taxon>Bacteria</taxon>
        <taxon>Pseudomonadati</taxon>
        <taxon>Bacteroidota</taxon>
        <taxon>Bacteroidia</taxon>
        <taxon>Bacteroidales</taxon>
        <taxon>Prevotellaceae</taxon>
        <taxon>Prevotella</taxon>
    </lineage>
</organism>
<dbReference type="GeneID" id="72468174"/>
<reference evidence="3" key="1">
    <citation type="journal article" date="2022" name="Int. J. Syst. Evol. Microbiol.">
        <title>Prevotella lacticifex sp. nov., isolated from the rumen of cows.</title>
        <authorList>
            <person name="Shinkai T."/>
            <person name="Ikeyama N."/>
            <person name="Kumagai M."/>
            <person name="Ohmori H."/>
            <person name="Sakamoto M."/>
            <person name="Ohkuma M."/>
            <person name="Mitsumori M."/>
        </authorList>
    </citation>
    <scope>NUCLEOTIDE SEQUENCE</scope>
    <source>
        <strain evidence="3">R5076</strain>
    </source>
</reference>
<evidence type="ECO:0000313" key="3">
    <source>
        <dbReference type="EMBL" id="GJG57267.1"/>
    </source>
</evidence>
<comment type="caution">
    <text evidence="3">The sequence shown here is derived from an EMBL/GenBank/DDBJ whole genome shotgun (WGS) entry which is preliminary data.</text>
</comment>
<evidence type="ECO:0000256" key="1">
    <source>
        <dbReference type="SAM" id="MobiDB-lite"/>
    </source>
</evidence>
<feature type="compositionally biased region" description="Polar residues" evidence="1">
    <location>
        <begin position="22"/>
        <end position="43"/>
    </location>
</feature>
<evidence type="ECO:0000313" key="4">
    <source>
        <dbReference type="Proteomes" id="UP000825483"/>
    </source>
</evidence>
<dbReference type="EMBL" id="BPUB01000001">
    <property type="protein sequence ID" value="GJG57267.1"/>
    <property type="molecule type" value="Genomic_DNA"/>
</dbReference>
<dbReference type="RefSeq" id="WP_223927542.1">
    <property type="nucleotide sequence ID" value="NZ_BPTU01000003.1"/>
</dbReference>
<proteinExistence type="predicted"/>